<organism evidence="5 6">
    <name type="scientific">Adineta ricciae</name>
    <name type="common">Rotifer</name>
    <dbReference type="NCBI Taxonomy" id="249248"/>
    <lineage>
        <taxon>Eukaryota</taxon>
        <taxon>Metazoa</taxon>
        <taxon>Spiralia</taxon>
        <taxon>Gnathifera</taxon>
        <taxon>Rotifera</taxon>
        <taxon>Eurotatoria</taxon>
        <taxon>Bdelloidea</taxon>
        <taxon>Adinetida</taxon>
        <taxon>Adinetidae</taxon>
        <taxon>Adineta</taxon>
    </lineage>
</organism>
<dbReference type="PROSITE" id="PS50005">
    <property type="entry name" value="TPR"/>
    <property type="match status" value="3"/>
</dbReference>
<feature type="compositionally biased region" description="Polar residues" evidence="2">
    <location>
        <begin position="775"/>
        <end position="807"/>
    </location>
</feature>
<feature type="repeat" description="TPR" evidence="1">
    <location>
        <begin position="524"/>
        <end position="557"/>
    </location>
</feature>
<feature type="repeat" description="TPR" evidence="1">
    <location>
        <begin position="445"/>
        <end position="478"/>
    </location>
</feature>
<feature type="compositionally biased region" description="Basic and acidic residues" evidence="2">
    <location>
        <begin position="762"/>
        <end position="774"/>
    </location>
</feature>
<dbReference type="InterPro" id="IPR003540">
    <property type="entry name" value="ADP-ribosyltransferase"/>
</dbReference>
<dbReference type="InterPro" id="IPR011990">
    <property type="entry name" value="TPR-like_helical_dom_sf"/>
</dbReference>
<feature type="repeat" description="TPR" evidence="1">
    <location>
        <begin position="566"/>
        <end position="599"/>
    </location>
</feature>
<sequence length="962" mass="111679">MSVFSRLFTGICSSKSKIFEASSIEDDNDCLDEDGIIIWLENEDDGPDVQKKLQESRSVSSRIKTCANEKECFDIMMKYPDERAFVIITGRFDDETLSRVHQWKQVDSIYLYSRNDENNKRRSERWFKVKNTSSDISAISETVRENLRQCEYNSIPISQMKSIDSLTTTQCFDEQNVSFMNTLLLRRILLKIDFDKTSIKEFADYYEREHKKKLEIYDQDPQESKDDSKEYKRISEDLKRTVEFRKTYKKNKAIKWYSDETFIYKTLNHALRLMDIGTLMRFGFFLKDLHLQIDALRIEQYKKGRFPKLFEVYRGQQLSKDSLDRLKKTPNEYLSFNNFLSTSLQRKTAIDFSKSAANPDLPRVLFIMQIDPTIDSAPFAAVDDISACDGEEEVLFSMHTVFRIQSVKAPNANNDYWEIHLELVDTWDHKLNQLIQFSDEENQGLSLWDNLGRFFIMTNKLNKAEKLYKFLLRRAPTKREEANCYNQLGQIKDQLCEYDAAMTYLERCLNILRLTGHENPADLASCYTNIGAVHAHTRDYENAFKYHQAALKIRLEAQCPDQVDLASCYYNMGFICKDMGDYTKAQIHFEKALILRRKYLPNNHPHISEVEEQLLSVRNPLGVQNRSYNVPKSCYNIPIRVPSQNRCFDQQPYRCDIALNDSCINGNLAPMQPVLNKQTSHIQYLSIPSADCIQMMTNSILCQIRCKVPEEDARLLCYCLPSLIRQIMCKSPWLTPNDVIQWLTADILKETMIDTGDNQIDEPMHSHQQQKIDRVSNNSPDSLSSYQGRHSQESIGSESNFDSPMTNHTDRQVKGFRHESRELQSRKRINNARSSSTHSYQSQYPNDDSLSNDSKLSTKERRSPSLNKKTPAHDDERSFSSHSIRSTNSKNNIEESRVQPKTSASPSSRIRLDFPGKKDANAVRDVEKCLAFYEKIRGYFDDDVAAMLLRCCLCYGHCSGNT</sequence>
<dbReference type="Proteomes" id="UP000663828">
    <property type="component" value="Unassembled WGS sequence"/>
</dbReference>
<dbReference type="PANTHER" id="PTHR10098:SF108">
    <property type="entry name" value="TETRATRICOPEPTIDE REPEAT PROTEIN 28"/>
    <property type="match status" value="1"/>
</dbReference>
<feature type="domain" description="ADP ribosyltransferase" evidence="3">
    <location>
        <begin position="229"/>
        <end position="411"/>
    </location>
</feature>
<feature type="region of interest" description="Disordered" evidence="2">
    <location>
        <begin position="757"/>
        <end position="913"/>
    </location>
</feature>
<dbReference type="PROSITE" id="PS51996">
    <property type="entry name" value="TR_MART"/>
    <property type="match status" value="1"/>
</dbReference>
<keyword evidence="6" id="KW-1185">Reference proteome</keyword>
<feature type="compositionally biased region" description="Low complexity" evidence="2">
    <location>
        <begin position="846"/>
        <end position="855"/>
    </location>
</feature>
<dbReference type="SUPFAM" id="SSF48452">
    <property type="entry name" value="TPR-like"/>
    <property type="match status" value="1"/>
</dbReference>
<evidence type="ECO:0000313" key="4">
    <source>
        <dbReference type="EMBL" id="CAF0898178.1"/>
    </source>
</evidence>
<proteinExistence type="predicted"/>
<evidence type="ECO:0000256" key="2">
    <source>
        <dbReference type="SAM" id="MobiDB-lite"/>
    </source>
</evidence>
<reference evidence="5" key="1">
    <citation type="submission" date="2021-02" db="EMBL/GenBank/DDBJ databases">
        <authorList>
            <person name="Nowell W R."/>
        </authorList>
    </citation>
    <scope>NUCLEOTIDE SEQUENCE</scope>
</reference>
<dbReference type="Pfam" id="PF13424">
    <property type="entry name" value="TPR_12"/>
    <property type="match status" value="2"/>
</dbReference>
<dbReference type="SMART" id="SM00028">
    <property type="entry name" value="TPR"/>
    <property type="match status" value="4"/>
</dbReference>
<dbReference type="EMBL" id="CAJNOJ010000032">
    <property type="protein sequence ID" value="CAF0898178.1"/>
    <property type="molecule type" value="Genomic_DNA"/>
</dbReference>
<feature type="compositionally biased region" description="Polar residues" evidence="2">
    <location>
        <begin position="831"/>
        <end position="845"/>
    </location>
</feature>
<feature type="compositionally biased region" description="Polar residues" evidence="2">
    <location>
        <begin position="880"/>
        <end position="891"/>
    </location>
</feature>
<dbReference type="OrthoDB" id="10527490at2759"/>
<dbReference type="InterPro" id="IPR019734">
    <property type="entry name" value="TPR_rpt"/>
</dbReference>
<dbReference type="GO" id="GO:0005576">
    <property type="term" value="C:extracellular region"/>
    <property type="evidence" value="ECO:0007669"/>
    <property type="project" value="InterPro"/>
</dbReference>
<dbReference type="AlphaFoldDB" id="A0A814X4Y7"/>
<dbReference type="EMBL" id="CAJNOR010001850">
    <property type="protein sequence ID" value="CAF1209494.1"/>
    <property type="molecule type" value="Genomic_DNA"/>
</dbReference>
<evidence type="ECO:0000256" key="1">
    <source>
        <dbReference type="PROSITE-ProRule" id="PRU00339"/>
    </source>
</evidence>
<evidence type="ECO:0000259" key="3">
    <source>
        <dbReference type="Pfam" id="PF03496"/>
    </source>
</evidence>
<dbReference type="SUPFAM" id="SSF56399">
    <property type="entry name" value="ADP-ribosylation"/>
    <property type="match status" value="1"/>
</dbReference>
<keyword evidence="1" id="KW-0802">TPR repeat</keyword>
<comment type="caution">
    <text evidence="5">The sequence shown here is derived from an EMBL/GenBank/DDBJ whole genome shotgun (WGS) entry which is preliminary data.</text>
</comment>
<evidence type="ECO:0000313" key="5">
    <source>
        <dbReference type="EMBL" id="CAF1209494.1"/>
    </source>
</evidence>
<dbReference type="Pfam" id="PF03496">
    <property type="entry name" value="ADPrib_exo_Tox"/>
    <property type="match status" value="1"/>
</dbReference>
<gene>
    <name evidence="4" type="ORF">EDS130_LOCUS9645</name>
    <name evidence="5" type="ORF">XAT740_LOCUS24113</name>
</gene>
<dbReference type="Proteomes" id="UP000663852">
    <property type="component" value="Unassembled WGS sequence"/>
</dbReference>
<protein>
    <recommendedName>
        <fullName evidence="3">ADP ribosyltransferase domain-containing protein</fullName>
    </recommendedName>
</protein>
<feature type="compositionally biased region" description="Basic and acidic residues" evidence="2">
    <location>
        <begin position="808"/>
        <end position="825"/>
    </location>
</feature>
<accession>A0A814X4Y7</accession>
<dbReference type="Gene3D" id="1.25.40.10">
    <property type="entry name" value="Tetratricopeptide repeat domain"/>
    <property type="match status" value="1"/>
</dbReference>
<feature type="compositionally biased region" description="Polar residues" evidence="2">
    <location>
        <begin position="899"/>
        <end position="908"/>
    </location>
</feature>
<dbReference type="PANTHER" id="PTHR10098">
    <property type="entry name" value="RAPSYN-RELATED"/>
    <property type="match status" value="1"/>
</dbReference>
<dbReference type="Gene3D" id="3.90.176.10">
    <property type="entry name" value="Toxin ADP-ribosyltransferase, Chain A, domain 1"/>
    <property type="match status" value="1"/>
</dbReference>
<evidence type="ECO:0000313" key="6">
    <source>
        <dbReference type="Proteomes" id="UP000663828"/>
    </source>
</evidence>
<name>A0A814X4Y7_ADIRI</name>